<gene>
    <name evidence="1" type="ORF">LRAMOSA06390</name>
</gene>
<evidence type="ECO:0000313" key="1">
    <source>
        <dbReference type="EMBL" id="CDS14220.1"/>
    </source>
</evidence>
<organism evidence="1">
    <name type="scientific">Lichtheimia ramosa</name>
    <dbReference type="NCBI Taxonomy" id="688394"/>
    <lineage>
        <taxon>Eukaryota</taxon>
        <taxon>Fungi</taxon>
        <taxon>Fungi incertae sedis</taxon>
        <taxon>Mucoromycota</taxon>
        <taxon>Mucoromycotina</taxon>
        <taxon>Mucoromycetes</taxon>
        <taxon>Mucorales</taxon>
        <taxon>Lichtheimiaceae</taxon>
        <taxon>Lichtheimia</taxon>
    </lineage>
</organism>
<accession>A0A077X3Q9</accession>
<dbReference type="EMBL" id="LK023386">
    <property type="protein sequence ID" value="CDS14220.1"/>
    <property type="molecule type" value="Genomic_DNA"/>
</dbReference>
<sequence length="495" mass="56416">MLGNESPTTKKIVEQHENPLSLDDEAILESVMDDKSTSEMLDVFGERLEEEMVAIENSEANQQQIRSTEHQETCIRIMYMGAASCNDKHLIFSKVAQALMLCYSYVPCNVFKERKRHIRRLMDGEENDNTIVDAYEDNGLAIIEGDFTWSTGRRKQALPYVRQLQGLGNNALSVVDEEEHDDEEKFITFSEKKGVDLCFYFFEDRQYTAVIEEEMATLWDLQKLGVPIFPILTSAAILDDDSGVGVVDRRVELADMLKLYRVQCVEIPMLFDVGPMPSFATQFKDQPLLILSIDQFIALDRRTVLSILHQQSVIPEDKKESSSLYCYHPPHTTDIPPAQTSSHDRKSSHQTTFWILLMLFNILLSLMFRHVASFRQESPKTFASLVMLHDNDSGVIIEIELSSSTGSYKTRHNLFACVDGPLATLEIHQDYAKVLTLQAQGDNIRCSSQNTTSIAAEKDQQLDTASQWHKIVQTTQFLLRHYPKLLDIMFTKAHA</sequence>
<reference evidence="1" key="1">
    <citation type="journal article" date="2014" name="Genome Announc.">
        <title>De novo whole-genome sequence and genome annotation of Lichtheimia ramosa.</title>
        <authorList>
            <person name="Linde J."/>
            <person name="Schwartze V."/>
            <person name="Binder U."/>
            <person name="Lass-Florl C."/>
            <person name="Voigt K."/>
            <person name="Horn F."/>
        </authorList>
    </citation>
    <scope>NUCLEOTIDE SEQUENCE</scope>
    <source>
        <strain evidence="1">JMRC FSU:6197</strain>
    </source>
</reference>
<protein>
    <submittedName>
        <fullName evidence="1">Uncharacterized protein</fullName>
    </submittedName>
</protein>
<proteinExistence type="predicted"/>
<dbReference type="OrthoDB" id="2258835at2759"/>
<dbReference type="AlphaFoldDB" id="A0A077X3Q9"/>
<name>A0A077X3Q9_9FUNG</name>